<comment type="caution">
    <text evidence="1">The sequence shown here is derived from an EMBL/GenBank/DDBJ whole genome shotgun (WGS) entry which is preliminary data.</text>
</comment>
<protein>
    <submittedName>
        <fullName evidence="1">Uncharacterized protein</fullName>
    </submittedName>
</protein>
<proteinExistence type="predicted"/>
<sequence>MWSAEKRNFQRPPLLAMTLVRKVMDVSSISVEELCRRIYAGVLLNDKLMFWVDPDCGQNCFLLLAKSIHGIDENGGNWTWIDEKENCYDGEVSVQVAETASVRWPELSATFKTIMLSPKTEYKVEFVMKLRIDSGRSHGRLNLSLSLPDGTRLERTQGLQDWQKGIWIYVLVGTFVTTPKNVGEITTNCTLSDGRTNELLVKGIVLQPPIGLPTYY</sequence>
<dbReference type="Pfam" id="PF14299">
    <property type="entry name" value="PP2"/>
    <property type="match status" value="1"/>
</dbReference>
<evidence type="ECO:0000313" key="1">
    <source>
        <dbReference type="EMBL" id="KAL3726197.1"/>
    </source>
</evidence>
<name>A0ABD3JGE2_EUCGL</name>
<accession>A0ABD3JGE2</accession>
<evidence type="ECO:0000313" key="2">
    <source>
        <dbReference type="Proteomes" id="UP001634007"/>
    </source>
</evidence>
<dbReference type="InterPro" id="IPR052147">
    <property type="entry name" value="PP2-like/Lectin"/>
</dbReference>
<dbReference type="PANTHER" id="PTHR48478:SF1">
    <property type="entry name" value="LECTIN-LIKE"/>
    <property type="match status" value="1"/>
</dbReference>
<dbReference type="PANTHER" id="PTHR48478">
    <property type="entry name" value="LECTIN-LIKE"/>
    <property type="match status" value="1"/>
</dbReference>
<dbReference type="Proteomes" id="UP001634007">
    <property type="component" value="Unassembled WGS sequence"/>
</dbReference>
<organism evidence="1 2">
    <name type="scientific">Eucalyptus globulus</name>
    <name type="common">Tasmanian blue gum</name>
    <dbReference type="NCBI Taxonomy" id="34317"/>
    <lineage>
        <taxon>Eukaryota</taxon>
        <taxon>Viridiplantae</taxon>
        <taxon>Streptophyta</taxon>
        <taxon>Embryophyta</taxon>
        <taxon>Tracheophyta</taxon>
        <taxon>Spermatophyta</taxon>
        <taxon>Magnoliopsida</taxon>
        <taxon>eudicotyledons</taxon>
        <taxon>Gunneridae</taxon>
        <taxon>Pentapetalae</taxon>
        <taxon>rosids</taxon>
        <taxon>malvids</taxon>
        <taxon>Myrtales</taxon>
        <taxon>Myrtaceae</taxon>
        <taxon>Myrtoideae</taxon>
        <taxon>Eucalypteae</taxon>
        <taxon>Eucalyptus</taxon>
    </lineage>
</organism>
<reference evidence="1 2" key="1">
    <citation type="submission" date="2024-11" db="EMBL/GenBank/DDBJ databases">
        <title>Chromosome-level genome assembly of Eucalyptus globulus Labill. provides insights into its genome evolution.</title>
        <authorList>
            <person name="Li X."/>
        </authorList>
    </citation>
    <scope>NUCLEOTIDE SEQUENCE [LARGE SCALE GENOMIC DNA]</scope>
    <source>
        <strain evidence="1">CL2024</strain>
        <tissue evidence="1">Fresh tender leaves</tissue>
    </source>
</reference>
<keyword evidence="2" id="KW-1185">Reference proteome</keyword>
<gene>
    <name evidence="1" type="ORF">ACJRO7_031140</name>
</gene>
<dbReference type="InterPro" id="IPR025886">
    <property type="entry name" value="PP2-like"/>
</dbReference>
<dbReference type="AlphaFoldDB" id="A0ABD3JGE2"/>
<dbReference type="EMBL" id="JBJKBG010000008">
    <property type="protein sequence ID" value="KAL3726197.1"/>
    <property type="molecule type" value="Genomic_DNA"/>
</dbReference>